<dbReference type="RefSeq" id="WP_147202043.1">
    <property type="nucleotide sequence ID" value="NZ_BJYT01000001.1"/>
</dbReference>
<dbReference type="InterPro" id="IPR003721">
    <property type="entry name" value="Pantoate_ligase"/>
</dbReference>
<comment type="catalytic activity">
    <reaction evidence="7 8">
        <text>(R)-pantoate + beta-alanine + ATP = (R)-pantothenate + AMP + diphosphate + H(+)</text>
        <dbReference type="Rhea" id="RHEA:10912"/>
        <dbReference type="ChEBI" id="CHEBI:15378"/>
        <dbReference type="ChEBI" id="CHEBI:15980"/>
        <dbReference type="ChEBI" id="CHEBI:29032"/>
        <dbReference type="ChEBI" id="CHEBI:30616"/>
        <dbReference type="ChEBI" id="CHEBI:33019"/>
        <dbReference type="ChEBI" id="CHEBI:57966"/>
        <dbReference type="ChEBI" id="CHEBI:456215"/>
        <dbReference type="EC" id="6.3.2.1"/>
    </reaction>
</comment>
<accession>A0A512B7Y3</accession>
<dbReference type="OrthoDB" id="9773087at2"/>
<evidence type="ECO:0000256" key="3">
    <source>
        <dbReference type="ARBA" id="ARBA00022598"/>
    </source>
</evidence>
<comment type="caution">
    <text evidence="9">The sequence shown here is derived from an EMBL/GenBank/DDBJ whole genome shotgun (WGS) entry which is preliminary data.</text>
</comment>
<dbReference type="InterPro" id="IPR014729">
    <property type="entry name" value="Rossmann-like_a/b/a_fold"/>
</dbReference>
<dbReference type="PANTHER" id="PTHR21299:SF1">
    <property type="entry name" value="PANTOATE--BETA-ALANINE LIGASE"/>
    <property type="match status" value="1"/>
</dbReference>
<keyword evidence="10" id="KW-1185">Reference proteome</keyword>
<dbReference type="Gene3D" id="3.30.1300.10">
    <property type="entry name" value="Pantoate-beta-alanine ligase, C-terminal domain"/>
    <property type="match status" value="1"/>
</dbReference>
<comment type="miscellaneous">
    <text evidence="8">The reaction proceeds by a bi uni uni bi ping pong mechanism.</text>
</comment>
<dbReference type="GO" id="GO:0004592">
    <property type="term" value="F:pantoate-beta-alanine ligase activity"/>
    <property type="evidence" value="ECO:0007669"/>
    <property type="project" value="UniProtKB-UniRule"/>
</dbReference>
<dbReference type="Pfam" id="PF02569">
    <property type="entry name" value="Pantoate_ligase"/>
    <property type="match status" value="1"/>
</dbReference>
<dbReference type="Gene3D" id="3.40.50.620">
    <property type="entry name" value="HUPs"/>
    <property type="match status" value="1"/>
</dbReference>
<dbReference type="HAMAP" id="MF_00158">
    <property type="entry name" value="PanC"/>
    <property type="match status" value="1"/>
</dbReference>
<keyword evidence="6 8" id="KW-0067">ATP-binding</keyword>
<evidence type="ECO:0000313" key="9">
    <source>
        <dbReference type="EMBL" id="GEO08076.1"/>
    </source>
</evidence>
<keyword evidence="4 8" id="KW-0566">Pantothenate biosynthesis</keyword>
<feature type="binding site" evidence="8">
    <location>
        <position position="155"/>
    </location>
    <ligand>
        <name>(R)-pantoate</name>
        <dbReference type="ChEBI" id="CHEBI:15980"/>
    </ligand>
</feature>
<evidence type="ECO:0000256" key="1">
    <source>
        <dbReference type="ARBA" id="ARBA00004990"/>
    </source>
</evidence>
<sequence length="283" mass="31669">MILFKEAAVLSGYLNKLRDEGRSIGFVPTMGALHLGHTSLMEKSKKLCDVTVSSIFVNPTQFNDLKDFSKYPVTTNSDILLLESVGCDILFLPSVTEIYPGDIPTATQYELGAIEFQLEGKFRRGHFQGVCQVVHRLLDIVKPEKLIVGQKDYQQCIVIKRLVEILNVPVEVITAPTYREPTGLAMSSRNLRLNETEKLQAAEISKMLLYIKEHYRIGNLAELENYAANHLLKSGFTKVDYVSIADKKTLQPIKSISEEIKPVALIAASIGDVRLIDNMVLDE</sequence>
<dbReference type="GO" id="GO:0005524">
    <property type="term" value="F:ATP binding"/>
    <property type="evidence" value="ECO:0007669"/>
    <property type="project" value="UniProtKB-KW"/>
</dbReference>
<proteinExistence type="inferred from homology"/>
<keyword evidence="3 8" id="KW-0436">Ligase</keyword>
<feature type="binding site" evidence="8">
    <location>
        <begin position="186"/>
        <end position="189"/>
    </location>
    <ligand>
        <name>ATP</name>
        <dbReference type="ChEBI" id="CHEBI:30616"/>
    </ligand>
</feature>
<dbReference type="EC" id="6.3.2.1" evidence="8"/>
<evidence type="ECO:0000256" key="8">
    <source>
        <dbReference type="HAMAP-Rule" id="MF_00158"/>
    </source>
</evidence>
<feature type="binding site" evidence="8">
    <location>
        <begin position="149"/>
        <end position="152"/>
    </location>
    <ligand>
        <name>ATP</name>
        <dbReference type="ChEBI" id="CHEBI:30616"/>
    </ligand>
</feature>
<comment type="function">
    <text evidence="8">Catalyzes the condensation of pantoate with beta-alanine in an ATP-dependent reaction via a pantoyl-adenylate intermediate.</text>
</comment>
<dbReference type="PANTHER" id="PTHR21299">
    <property type="entry name" value="CYTIDYLATE KINASE/PANTOATE-BETA-ALANINE LIGASE"/>
    <property type="match status" value="1"/>
</dbReference>
<keyword evidence="5 8" id="KW-0547">Nucleotide-binding</keyword>
<evidence type="ECO:0000256" key="6">
    <source>
        <dbReference type="ARBA" id="ARBA00022840"/>
    </source>
</evidence>
<comment type="similarity">
    <text evidence="2 8">Belongs to the pantothenate synthetase family.</text>
</comment>
<name>A0A512B7Y3_9BACT</name>
<evidence type="ECO:0000313" key="10">
    <source>
        <dbReference type="Proteomes" id="UP000321513"/>
    </source>
</evidence>
<comment type="pathway">
    <text evidence="1 8">Cofactor biosynthesis; (R)-pantothenate biosynthesis; (R)-pantothenate from (R)-pantoate and beta-alanine: step 1/1.</text>
</comment>
<evidence type="ECO:0000256" key="7">
    <source>
        <dbReference type="ARBA" id="ARBA00048258"/>
    </source>
</evidence>
<organism evidence="9 10">
    <name type="scientific">Segetibacter aerophilus</name>
    <dbReference type="NCBI Taxonomy" id="670293"/>
    <lineage>
        <taxon>Bacteria</taxon>
        <taxon>Pseudomonadati</taxon>
        <taxon>Bacteroidota</taxon>
        <taxon>Chitinophagia</taxon>
        <taxon>Chitinophagales</taxon>
        <taxon>Chitinophagaceae</taxon>
        <taxon>Segetibacter</taxon>
    </lineage>
</organism>
<dbReference type="InterPro" id="IPR042176">
    <property type="entry name" value="Pantoate_ligase_C"/>
</dbReference>
<evidence type="ECO:0000256" key="2">
    <source>
        <dbReference type="ARBA" id="ARBA00009256"/>
    </source>
</evidence>
<dbReference type="SUPFAM" id="SSF52374">
    <property type="entry name" value="Nucleotidylyl transferase"/>
    <property type="match status" value="1"/>
</dbReference>
<feature type="binding site" evidence="8">
    <location>
        <position position="61"/>
    </location>
    <ligand>
        <name>(R)-pantoate</name>
        <dbReference type="ChEBI" id="CHEBI:15980"/>
    </ligand>
</feature>
<dbReference type="EMBL" id="BJYT01000001">
    <property type="protein sequence ID" value="GEO08076.1"/>
    <property type="molecule type" value="Genomic_DNA"/>
</dbReference>
<dbReference type="AlphaFoldDB" id="A0A512B7Y3"/>
<comment type="subcellular location">
    <subcellularLocation>
        <location evidence="8">Cytoplasm</location>
    </subcellularLocation>
</comment>
<dbReference type="GO" id="GO:0005737">
    <property type="term" value="C:cytoplasm"/>
    <property type="evidence" value="ECO:0007669"/>
    <property type="project" value="UniProtKB-SubCell"/>
</dbReference>
<dbReference type="NCBIfam" id="TIGR00018">
    <property type="entry name" value="panC"/>
    <property type="match status" value="1"/>
</dbReference>
<dbReference type="GO" id="GO:0015940">
    <property type="term" value="P:pantothenate biosynthetic process"/>
    <property type="evidence" value="ECO:0007669"/>
    <property type="project" value="UniProtKB-UniRule"/>
</dbReference>
<keyword evidence="8" id="KW-0963">Cytoplasm</keyword>
<dbReference type="Proteomes" id="UP000321513">
    <property type="component" value="Unassembled WGS sequence"/>
</dbReference>
<evidence type="ECO:0000256" key="5">
    <source>
        <dbReference type="ARBA" id="ARBA00022741"/>
    </source>
</evidence>
<comment type="caution">
    <text evidence="8">Lacks conserved residue(s) required for the propagation of feature annotation.</text>
</comment>
<dbReference type="UniPathway" id="UPA00028">
    <property type="reaction ID" value="UER00005"/>
</dbReference>
<comment type="subunit">
    <text evidence="8">Homodimer.</text>
</comment>
<reference evidence="9 10" key="1">
    <citation type="submission" date="2019-07" db="EMBL/GenBank/DDBJ databases">
        <title>Whole genome shotgun sequence of Segetibacter aerophilus NBRC 106135.</title>
        <authorList>
            <person name="Hosoyama A."/>
            <person name="Uohara A."/>
            <person name="Ohji S."/>
            <person name="Ichikawa N."/>
        </authorList>
    </citation>
    <scope>NUCLEOTIDE SEQUENCE [LARGE SCALE GENOMIC DNA]</scope>
    <source>
        <strain evidence="9 10">NBRC 106135</strain>
    </source>
</reference>
<gene>
    <name evidence="8 9" type="primary">panC</name>
    <name evidence="9" type="ORF">SAE01_05720</name>
</gene>
<dbReference type="CDD" id="cd00560">
    <property type="entry name" value="PanC"/>
    <property type="match status" value="1"/>
</dbReference>
<feature type="binding site" evidence="8">
    <location>
        <position position="61"/>
    </location>
    <ligand>
        <name>beta-alanine</name>
        <dbReference type="ChEBI" id="CHEBI:57966"/>
    </ligand>
</feature>
<feature type="binding site" evidence="8">
    <location>
        <begin position="30"/>
        <end position="37"/>
    </location>
    <ligand>
        <name>ATP</name>
        <dbReference type="ChEBI" id="CHEBI:30616"/>
    </ligand>
</feature>
<protein>
    <recommendedName>
        <fullName evidence="8">Pantothenate synthetase</fullName>
        <shortName evidence="8">PS</shortName>
        <ecNumber evidence="8">6.3.2.1</ecNumber>
    </recommendedName>
    <alternativeName>
        <fullName evidence="8">Pantoate--beta-alanine ligase</fullName>
    </alternativeName>
    <alternativeName>
        <fullName evidence="8">Pantoate-activating enzyme</fullName>
    </alternativeName>
</protein>
<feature type="active site" description="Proton donor" evidence="8">
    <location>
        <position position="37"/>
    </location>
</feature>
<evidence type="ECO:0000256" key="4">
    <source>
        <dbReference type="ARBA" id="ARBA00022655"/>
    </source>
</evidence>